<dbReference type="InterPro" id="IPR039422">
    <property type="entry name" value="MarR/SlyA-like"/>
</dbReference>
<dbReference type="Gene3D" id="3.30.750.24">
    <property type="entry name" value="STAS domain"/>
    <property type="match status" value="1"/>
</dbReference>
<dbReference type="InterPro" id="IPR058548">
    <property type="entry name" value="MlaB-like_STAS"/>
</dbReference>
<reference evidence="5" key="1">
    <citation type="journal article" date="2019" name="Int. J. Syst. Evol. Microbiol.">
        <title>The Global Catalogue of Microorganisms (GCM) 10K type strain sequencing project: providing services to taxonomists for standard genome sequencing and annotation.</title>
        <authorList>
            <consortium name="The Broad Institute Genomics Platform"/>
            <consortium name="The Broad Institute Genome Sequencing Center for Infectious Disease"/>
            <person name="Wu L."/>
            <person name="Ma J."/>
        </authorList>
    </citation>
    <scope>NUCLEOTIDE SEQUENCE [LARGE SCALE GENOMIC DNA]</scope>
    <source>
        <strain evidence="5">CCUG 50347</strain>
    </source>
</reference>
<dbReference type="InterPro" id="IPR036390">
    <property type="entry name" value="WH_DNA-bd_sf"/>
</dbReference>
<keyword evidence="5" id="KW-1185">Reference proteome</keyword>
<dbReference type="RefSeq" id="WP_274186881.1">
    <property type="nucleotide sequence ID" value="NZ_BAABHN010000003.1"/>
</dbReference>
<dbReference type="PROSITE" id="PS50995">
    <property type="entry name" value="HTH_MARR_2"/>
    <property type="match status" value="1"/>
</dbReference>
<dbReference type="Pfam" id="PF01047">
    <property type="entry name" value="MarR"/>
    <property type="match status" value="1"/>
</dbReference>
<dbReference type="Proteomes" id="UP001595909">
    <property type="component" value="Unassembled WGS sequence"/>
</dbReference>
<dbReference type="Gene3D" id="1.10.10.10">
    <property type="entry name" value="Winged helix-like DNA-binding domain superfamily/Winged helix DNA-binding domain"/>
    <property type="match status" value="1"/>
</dbReference>
<feature type="compositionally biased region" description="Basic and acidic residues" evidence="1">
    <location>
        <begin position="239"/>
        <end position="257"/>
    </location>
</feature>
<comment type="caution">
    <text evidence="4">The sequence shown here is derived from an EMBL/GenBank/DDBJ whole genome shotgun (WGS) entry which is preliminary data.</text>
</comment>
<dbReference type="PRINTS" id="PR00598">
    <property type="entry name" value="HTHMARR"/>
</dbReference>
<dbReference type="SUPFAM" id="SSF52091">
    <property type="entry name" value="SpoIIaa-like"/>
    <property type="match status" value="1"/>
</dbReference>
<dbReference type="PANTHER" id="PTHR33164">
    <property type="entry name" value="TRANSCRIPTIONAL REGULATOR, MARR FAMILY"/>
    <property type="match status" value="1"/>
</dbReference>
<dbReference type="InterPro" id="IPR000835">
    <property type="entry name" value="HTH_MarR-typ"/>
</dbReference>
<evidence type="ECO:0000259" key="3">
    <source>
        <dbReference type="PROSITE" id="PS50995"/>
    </source>
</evidence>
<dbReference type="CDD" id="cd07043">
    <property type="entry name" value="STAS_anti-anti-sigma_factors"/>
    <property type="match status" value="1"/>
</dbReference>
<name>A0ABV9RBZ9_9PSEU</name>
<evidence type="ECO:0000259" key="2">
    <source>
        <dbReference type="PROSITE" id="PS50801"/>
    </source>
</evidence>
<accession>A0ABV9RBZ9</accession>
<dbReference type="SMART" id="SM00347">
    <property type="entry name" value="HTH_MARR"/>
    <property type="match status" value="1"/>
</dbReference>
<evidence type="ECO:0000313" key="5">
    <source>
        <dbReference type="Proteomes" id="UP001595909"/>
    </source>
</evidence>
<feature type="domain" description="HTH marR-type" evidence="3">
    <location>
        <begin position="1"/>
        <end position="129"/>
    </location>
</feature>
<dbReference type="SUPFAM" id="SSF46785">
    <property type="entry name" value="Winged helix' DNA-binding domain"/>
    <property type="match status" value="1"/>
</dbReference>
<dbReference type="InterPro" id="IPR036388">
    <property type="entry name" value="WH-like_DNA-bd_sf"/>
</dbReference>
<evidence type="ECO:0000313" key="4">
    <source>
        <dbReference type="EMBL" id="MFC4831270.1"/>
    </source>
</evidence>
<dbReference type="PROSITE" id="PS50801">
    <property type="entry name" value="STAS"/>
    <property type="match status" value="1"/>
</dbReference>
<dbReference type="InterPro" id="IPR036513">
    <property type="entry name" value="STAS_dom_sf"/>
</dbReference>
<sequence length="268" mass="28456">MALATVAVAFDRFRLATARGLLGVGNTEMLALTVMAMRGPLTPSELAGEVGISNAAATSLLDRLEVENLATRNRHPRDRRKLVIELTAVGRTAIQLYLERITAVVERGVSACSPGERSALLPFLRQVAHGLAEVPDPPPFQPHVELDDRGGITAHLTGELDFASVPALGDWLDEHVSDGADSVTIDLTAVSFLSSAGIRLLVEFQHGHPGGGVRLHAPPQSPAGRALALAGLPASAPGDQHRITGRAEERPQEERPPQGRSPYPPFGE</sequence>
<dbReference type="Pfam" id="PF13466">
    <property type="entry name" value="STAS_2"/>
    <property type="match status" value="1"/>
</dbReference>
<dbReference type="PANTHER" id="PTHR33164:SF43">
    <property type="entry name" value="HTH-TYPE TRANSCRIPTIONAL REPRESSOR YETL"/>
    <property type="match status" value="1"/>
</dbReference>
<organism evidence="4 5">
    <name type="scientific">Actinomycetospora chibensis</name>
    <dbReference type="NCBI Taxonomy" id="663606"/>
    <lineage>
        <taxon>Bacteria</taxon>
        <taxon>Bacillati</taxon>
        <taxon>Actinomycetota</taxon>
        <taxon>Actinomycetes</taxon>
        <taxon>Pseudonocardiales</taxon>
        <taxon>Pseudonocardiaceae</taxon>
        <taxon>Actinomycetospora</taxon>
    </lineage>
</organism>
<dbReference type="InterPro" id="IPR002645">
    <property type="entry name" value="STAS_dom"/>
</dbReference>
<dbReference type="EMBL" id="JBHSIM010000003">
    <property type="protein sequence ID" value="MFC4831270.1"/>
    <property type="molecule type" value="Genomic_DNA"/>
</dbReference>
<feature type="compositionally biased region" description="Low complexity" evidence="1">
    <location>
        <begin position="222"/>
        <end position="238"/>
    </location>
</feature>
<protein>
    <submittedName>
        <fullName evidence="4">STAS domain-containing protein</fullName>
    </submittedName>
</protein>
<feature type="region of interest" description="Disordered" evidence="1">
    <location>
        <begin position="211"/>
        <end position="268"/>
    </location>
</feature>
<gene>
    <name evidence="4" type="ORF">ACFPEL_02500</name>
</gene>
<proteinExistence type="predicted"/>
<evidence type="ECO:0000256" key="1">
    <source>
        <dbReference type="SAM" id="MobiDB-lite"/>
    </source>
</evidence>
<feature type="domain" description="STAS" evidence="2">
    <location>
        <begin position="156"/>
        <end position="204"/>
    </location>
</feature>